<accession>A0A8S1NM65</accession>
<evidence type="ECO:0008006" key="4">
    <source>
        <dbReference type="Google" id="ProtNLM"/>
    </source>
</evidence>
<dbReference type="InterPro" id="IPR000850">
    <property type="entry name" value="Adenylat/UMP-CMP_kin"/>
</dbReference>
<keyword evidence="1" id="KW-0547">Nucleotide-binding</keyword>
<dbReference type="InterPro" id="IPR049760">
    <property type="entry name" value="DD_EFCAB10"/>
</dbReference>
<protein>
    <recommendedName>
        <fullName evidence="4">Adenylate kinase</fullName>
    </recommendedName>
</protein>
<sequence length="431" mass="50892">MNTNELVEYQQKVEAYIKEHKMTDLFENLTRLLVLSKPQDPVTFLIDILENRRVQRLILVTGVVTTTRQEIVVSLANMFNYKVITVEDHFKSHWINDDQVNQFILAELKKTEKHFRGIIISGYPNNIKQAYYLQSMGIIPERLFYLESDLDFCRQYYEQISQSQEEVTKALTRDRLNKKDLEYIYGSYMDIFNTSKRTKEDIIENIKQIIRLRDRKFPPLRFPRVAIIRPPGLKERATQLAQIFSKRYGLVQLITFDMIQQQIHNKGVLGPLIYNTLQKEEEISNDIINSIVYTEVLSTEARTKGWVLEGFPKNDAQLKFLEAQNVNLFVVLNEDEDVLINKSKLLKIDPVTKIKYEKVPLNNKPLLDRLQNFQINNEQLLKDRITKYQTFVKLIEQKFGERVQVFKLEKDSTENIIRVTDVFLNNPKIYN</sequence>
<keyword evidence="3" id="KW-1185">Reference proteome</keyword>
<evidence type="ECO:0000256" key="1">
    <source>
        <dbReference type="ARBA" id="ARBA00022741"/>
    </source>
</evidence>
<proteinExistence type="predicted"/>
<dbReference type="Proteomes" id="UP000688137">
    <property type="component" value="Unassembled WGS sequence"/>
</dbReference>
<dbReference type="GO" id="GO:0019205">
    <property type="term" value="F:nucleobase-containing compound kinase activity"/>
    <property type="evidence" value="ECO:0007669"/>
    <property type="project" value="InterPro"/>
</dbReference>
<dbReference type="PANTHER" id="PTHR23359">
    <property type="entry name" value="NUCLEOTIDE KINASE"/>
    <property type="match status" value="1"/>
</dbReference>
<dbReference type="GO" id="GO:0005524">
    <property type="term" value="F:ATP binding"/>
    <property type="evidence" value="ECO:0007669"/>
    <property type="project" value="InterPro"/>
</dbReference>
<evidence type="ECO:0000313" key="3">
    <source>
        <dbReference type="Proteomes" id="UP000688137"/>
    </source>
</evidence>
<dbReference type="EMBL" id="CAJJDM010000095">
    <property type="protein sequence ID" value="CAD8093180.1"/>
    <property type="molecule type" value="Genomic_DNA"/>
</dbReference>
<evidence type="ECO:0000313" key="2">
    <source>
        <dbReference type="EMBL" id="CAD8093180.1"/>
    </source>
</evidence>
<dbReference type="CDD" id="cd22976">
    <property type="entry name" value="DD_EFCAB10"/>
    <property type="match status" value="1"/>
</dbReference>
<dbReference type="GO" id="GO:0006139">
    <property type="term" value="P:nucleobase-containing compound metabolic process"/>
    <property type="evidence" value="ECO:0007669"/>
    <property type="project" value="InterPro"/>
</dbReference>
<dbReference type="Pfam" id="PF00406">
    <property type="entry name" value="ADK"/>
    <property type="match status" value="1"/>
</dbReference>
<name>A0A8S1NM65_PARPR</name>
<reference evidence="2" key="1">
    <citation type="submission" date="2021-01" db="EMBL/GenBank/DDBJ databases">
        <authorList>
            <consortium name="Genoscope - CEA"/>
            <person name="William W."/>
        </authorList>
    </citation>
    <scope>NUCLEOTIDE SEQUENCE</scope>
</reference>
<comment type="caution">
    <text evidence="2">The sequence shown here is derived from an EMBL/GenBank/DDBJ whole genome shotgun (WGS) entry which is preliminary data.</text>
</comment>
<organism evidence="2 3">
    <name type="scientific">Paramecium primaurelia</name>
    <dbReference type="NCBI Taxonomy" id="5886"/>
    <lineage>
        <taxon>Eukaryota</taxon>
        <taxon>Sar</taxon>
        <taxon>Alveolata</taxon>
        <taxon>Ciliophora</taxon>
        <taxon>Intramacronucleata</taxon>
        <taxon>Oligohymenophorea</taxon>
        <taxon>Peniculida</taxon>
        <taxon>Parameciidae</taxon>
        <taxon>Paramecium</taxon>
    </lineage>
</organism>
<dbReference type="OMA" id="KSHWIND"/>
<dbReference type="AlphaFoldDB" id="A0A8S1NM65"/>
<gene>
    <name evidence="2" type="ORF">PPRIM_AZ9-3.1.T0920162</name>
</gene>